<dbReference type="GO" id="GO:0004519">
    <property type="term" value="F:endonuclease activity"/>
    <property type="evidence" value="ECO:0007669"/>
    <property type="project" value="UniProtKB-KW"/>
</dbReference>
<dbReference type="Proteomes" id="UP001382904">
    <property type="component" value="Unassembled WGS sequence"/>
</dbReference>
<comment type="caution">
    <text evidence="3">The sequence shown here is derived from an EMBL/GenBank/DDBJ whole genome shotgun (WGS) entry which is preliminary data.</text>
</comment>
<dbReference type="SUPFAM" id="SSF52980">
    <property type="entry name" value="Restriction endonuclease-like"/>
    <property type="match status" value="1"/>
</dbReference>
<keyword evidence="3" id="KW-0255">Endonuclease</keyword>
<feature type="compositionally biased region" description="Polar residues" evidence="1">
    <location>
        <begin position="19"/>
        <end position="43"/>
    </location>
</feature>
<keyword evidence="4" id="KW-1185">Reference proteome</keyword>
<accession>A0ABU8U3K7</accession>
<dbReference type="InterPro" id="IPR011335">
    <property type="entry name" value="Restrct_endonuc-II-like"/>
</dbReference>
<feature type="region of interest" description="Disordered" evidence="1">
    <location>
        <begin position="1"/>
        <end position="66"/>
    </location>
</feature>
<evidence type="ECO:0000313" key="3">
    <source>
        <dbReference type="EMBL" id="MEJ8642466.1"/>
    </source>
</evidence>
<dbReference type="EMBL" id="JBBKAM010000002">
    <property type="protein sequence ID" value="MEJ8642466.1"/>
    <property type="molecule type" value="Genomic_DNA"/>
</dbReference>
<organism evidence="3 4">
    <name type="scientific">Streptomyces caledonius</name>
    <dbReference type="NCBI Taxonomy" id="3134107"/>
    <lineage>
        <taxon>Bacteria</taxon>
        <taxon>Bacillati</taxon>
        <taxon>Actinomycetota</taxon>
        <taxon>Actinomycetes</taxon>
        <taxon>Kitasatosporales</taxon>
        <taxon>Streptomycetaceae</taxon>
        <taxon>Streptomyces</taxon>
    </lineage>
</organism>
<dbReference type="InterPro" id="IPR008538">
    <property type="entry name" value="Uma2"/>
</dbReference>
<feature type="domain" description="Putative restriction endonuclease" evidence="2">
    <location>
        <begin position="52"/>
        <end position="196"/>
    </location>
</feature>
<reference evidence="3 4" key="1">
    <citation type="submission" date="2024-03" db="EMBL/GenBank/DDBJ databases">
        <title>Novel Streptomyces species of biotechnological and ecological value are a feature of Machair soil.</title>
        <authorList>
            <person name="Prole J.R."/>
            <person name="Goodfellow M."/>
            <person name="Allenby N."/>
            <person name="Ward A.C."/>
        </authorList>
    </citation>
    <scope>NUCLEOTIDE SEQUENCE [LARGE SCALE GENOMIC DNA]</scope>
    <source>
        <strain evidence="3 4">MS1.HAVA.3</strain>
    </source>
</reference>
<dbReference type="CDD" id="cd06260">
    <property type="entry name" value="DUF820-like"/>
    <property type="match status" value="1"/>
</dbReference>
<protein>
    <submittedName>
        <fullName evidence="3">Uma2 family endonuclease</fullName>
    </submittedName>
</protein>
<evidence type="ECO:0000256" key="1">
    <source>
        <dbReference type="SAM" id="MobiDB-lite"/>
    </source>
</evidence>
<feature type="compositionally biased region" description="Low complexity" evidence="1">
    <location>
        <begin position="50"/>
        <end position="63"/>
    </location>
</feature>
<keyword evidence="3" id="KW-0540">Nuclease</keyword>
<dbReference type="InterPro" id="IPR012296">
    <property type="entry name" value="Nuclease_put_TT1808"/>
</dbReference>
<evidence type="ECO:0000259" key="2">
    <source>
        <dbReference type="Pfam" id="PF05685"/>
    </source>
</evidence>
<dbReference type="Gene3D" id="3.90.1570.10">
    <property type="entry name" value="tt1808, chain A"/>
    <property type="match status" value="1"/>
</dbReference>
<evidence type="ECO:0000313" key="4">
    <source>
        <dbReference type="Proteomes" id="UP001382904"/>
    </source>
</evidence>
<name>A0ABU8U3K7_9ACTN</name>
<keyword evidence="3" id="KW-0378">Hydrolase</keyword>
<proteinExistence type="predicted"/>
<dbReference type="Pfam" id="PF05685">
    <property type="entry name" value="Uma2"/>
    <property type="match status" value="1"/>
</dbReference>
<sequence length="214" mass="22693">MYTQAPHSLPAGKEATLWRTRSTTPSPSAADTCATPPSRSSGSPACVWRSSGAPSMMSPSPSGKHAGTVIDLRDAIRPSLTAAYEAYENVSVPMPDDPDDYATPDLTIGPRAFKEDDGWLLEADAIALAVEVISPSERLRGINEKTAWYAAARVARLLQIDPRTGTWSLFTRPGEGEYKGVVHGKYGEPVPLPADLGGDLPTSCLPLYGTPPGS</sequence>
<gene>
    <name evidence="3" type="ORF">WKI68_15720</name>
</gene>